<dbReference type="EMBL" id="FNSO01000004">
    <property type="protein sequence ID" value="SED00217.1"/>
    <property type="molecule type" value="Genomic_DNA"/>
</dbReference>
<dbReference type="InterPro" id="IPR001173">
    <property type="entry name" value="Glyco_trans_2-like"/>
</dbReference>
<evidence type="ECO:0000313" key="4">
    <source>
        <dbReference type="Proteomes" id="UP000199622"/>
    </source>
</evidence>
<evidence type="ECO:0000259" key="1">
    <source>
        <dbReference type="Pfam" id="PF00535"/>
    </source>
</evidence>
<evidence type="ECO:0000259" key="2">
    <source>
        <dbReference type="Pfam" id="PF10111"/>
    </source>
</evidence>
<feature type="domain" description="Glycosyltransferase 2-like prokaryotic type" evidence="2">
    <location>
        <begin position="485"/>
        <end position="538"/>
    </location>
</feature>
<proteinExistence type="predicted"/>
<feature type="domain" description="Glycosyltransferase 2-like" evidence="1">
    <location>
        <begin position="342"/>
        <end position="457"/>
    </location>
</feature>
<evidence type="ECO:0000313" key="3">
    <source>
        <dbReference type="EMBL" id="SED00217.1"/>
    </source>
</evidence>
<dbReference type="AlphaFoldDB" id="A0A1H4X3S8"/>
<organism evidence="3 4">
    <name type="scientific">Amycolatopsis tolypomycina</name>
    <dbReference type="NCBI Taxonomy" id="208445"/>
    <lineage>
        <taxon>Bacteria</taxon>
        <taxon>Bacillati</taxon>
        <taxon>Actinomycetota</taxon>
        <taxon>Actinomycetes</taxon>
        <taxon>Pseudonocardiales</taxon>
        <taxon>Pseudonocardiaceae</taxon>
        <taxon>Amycolatopsis</taxon>
    </lineage>
</organism>
<dbReference type="InterPro" id="IPR019290">
    <property type="entry name" value="GlycosylTrfase-like_prok"/>
</dbReference>
<dbReference type="CDD" id="cd00761">
    <property type="entry name" value="Glyco_tranf_GTA_type"/>
    <property type="match status" value="1"/>
</dbReference>
<dbReference type="InterPro" id="IPR050834">
    <property type="entry name" value="Glycosyltransf_2"/>
</dbReference>
<dbReference type="GO" id="GO:0044010">
    <property type="term" value="P:single-species biofilm formation"/>
    <property type="evidence" value="ECO:0007669"/>
    <property type="project" value="TreeGrafter"/>
</dbReference>
<dbReference type="STRING" id="208445.SAMN04489727_5945"/>
<dbReference type="Gene3D" id="3.90.550.10">
    <property type="entry name" value="Spore Coat Polysaccharide Biosynthesis Protein SpsA, Chain A"/>
    <property type="match status" value="1"/>
</dbReference>
<sequence length="595" mass="63344">MRLALSCRDLAADRFLGDGARVFARARAAAEAGHRVFLVAEKLPPSRKDDRVAWVPTAPARPDHRYFAEAHRYADRVLDTLRTLGDLDVVEFLDAGAEGLSTIRAKRLLGEFGGTTLTVVRCPWSTAGGGPAAHRPLTAEHQFTVFAERYCAEHADVTTAVTTSVTPTASRTRPAVWRLGAYRPDAGIETFLDAAALVLDAHPGTRFELRGEDTPTDPLGRSYRDHLRRGLPAHLSRAVTFGGPPGDEPPGARCVLPAGDTECPSTAAFALARGSTVVAPKGSTAADVVERHGGGIVVAPDDPAALAEALFADAPECAESRPVLHFPQVEPVATAVEPGLVSVVIPLFDQGRFLDGALASVRAAGYADVEIVVVDDGSTDAGTVAAFDALTDVVKVRQPNAGLSAARNAGIAASRGEYVVPLDADDELPPGFLGPAVTALARHPELSYVVGHVRYTGLLDHVQAPLGHAGDVSTVVNTHGRATGVFRREALQAVDGYDESLPAYEDWDLYLRLARAGFEGDVAPVEGQRYRRHADSMTFGHSRDDRRELTQLLLRKHAADLPPDRSLPLLLTLAELWKSGYEPSASARLLEAGDG</sequence>
<dbReference type="PANTHER" id="PTHR43685:SF2">
    <property type="entry name" value="GLYCOSYLTRANSFERASE 2-LIKE DOMAIN-CONTAINING PROTEIN"/>
    <property type="match status" value="1"/>
</dbReference>
<keyword evidence="4" id="KW-1185">Reference proteome</keyword>
<protein>
    <submittedName>
        <fullName evidence="3">Glycosyl transferase family 2</fullName>
    </submittedName>
</protein>
<dbReference type="Pfam" id="PF10111">
    <property type="entry name" value="Glyco_tranf_2_2"/>
    <property type="match status" value="1"/>
</dbReference>
<name>A0A1H4X3S8_9PSEU</name>
<dbReference type="RefSeq" id="WP_091313388.1">
    <property type="nucleotide sequence ID" value="NZ_FNSO01000004.1"/>
</dbReference>
<dbReference type="InterPro" id="IPR029044">
    <property type="entry name" value="Nucleotide-diphossugar_trans"/>
</dbReference>
<dbReference type="Pfam" id="PF00535">
    <property type="entry name" value="Glycos_transf_2"/>
    <property type="match status" value="1"/>
</dbReference>
<dbReference type="GO" id="GO:0016740">
    <property type="term" value="F:transferase activity"/>
    <property type="evidence" value="ECO:0007669"/>
    <property type="project" value="UniProtKB-KW"/>
</dbReference>
<gene>
    <name evidence="3" type="ORF">SAMN04489727_5945</name>
</gene>
<dbReference type="SUPFAM" id="SSF53756">
    <property type="entry name" value="UDP-Glycosyltransferase/glycogen phosphorylase"/>
    <property type="match status" value="1"/>
</dbReference>
<dbReference type="SUPFAM" id="SSF53448">
    <property type="entry name" value="Nucleotide-diphospho-sugar transferases"/>
    <property type="match status" value="1"/>
</dbReference>
<dbReference type="PANTHER" id="PTHR43685">
    <property type="entry name" value="GLYCOSYLTRANSFERASE"/>
    <property type="match status" value="1"/>
</dbReference>
<reference evidence="4" key="1">
    <citation type="submission" date="2016-10" db="EMBL/GenBank/DDBJ databases">
        <authorList>
            <person name="Varghese N."/>
            <person name="Submissions S."/>
        </authorList>
    </citation>
    <scope>NUCLEOTIDE SEQUENCE [LARGE SCALE GENOMIC DNA]</scope>
    <source>
        <strain evidence="4">DSM 44544</strain>
    </source>
</reference>
<accession>A0A1H4X3S8</accession>
<keyword evidence="3" id="KW-0808">Transferase</keyword>
<dbReference type="Proteomes" id="UP000199622">
    <property type="component" value="Unassembled WGS sequence"/>
</dbReference>
<dbReference type="Gene3D" id="3.40.50.2000">
    <property type="entry name" value="Glycogen Phosphorylase B"/>
    <property type="match status" value="2"/>
</dbReference>
<dbReference type="OrthoDB" id="9803627at2"/>